<dbReference type="Pfam" id="PF01636">
    <property type="entry name" value="APH"/>
    <property type="match status" value="1"/>
</dbReference>
<dbReference type="GO" id="GO:0019202">
    <property type="term" value="F:amino acid kinase activity"/>
    <property type="evidence" value="ECO:0007669"/>
    <property type="project" value="TreeGrafter"/>
</dbReference>
<dbReference type="RefSeq" id="WP_036190523.1">
    <property type="nucleotide sequence ID" value="NZ_AVDA01000049.1"/>
</dbReference>
<dbReference type="Proteomes" id="UP000030416">
    <property type="component" value="Unassembled WGS sequence"/>
</dbReference>
<dbReference type="EMBL" id="JPVN01000049">
    <property type="protein sequence ID" value="KGR73541.1"/>
    <property type="molecule type" value="Genomic_DNA"/>
</dbReference>
<sequence length="329" mass="37821">MMKLSLMHKLLETVDSEWRSPLAEKILANWGYDEGSVYYFRASANFIFIFKKEGKTYFLRFNDSGERDLSSVEAEINLVLQLGKDSLNVAQPVQSLNGKYVEIVETEIGTFYAVVFEALEGKHADIDEMTEEQIYLWGKSLGQLHNSSKNLDEKFHAARPSWREHLLNAKEIIPTNETAAHQELERILSWAEGLNISKDNFGLIHYDFELDNLLLNNDVVGMLDFDDCSSYWYVADIVYALRDVGDFSVNSPLIKTFLDGYQSETTIDSEILNEASEFMKLHNLVTFGKLIRAIDIDDSGDYPEWLINLRNKLCTKIDAYRLSFEELKC</sequence>
<comment type="caution">
    <text evidence="3">The sequence shown here is derived from an EMBL/GenBank/DDBJ whole genome shotgun (WGS) entry which is preliminary data.</text>
</comment>
<evidence type="ECO:0000256" key="1">
    <source>
        <dbReference type="ARBA" id="ARBA00038240"/>
    </source>
</evidence>
<dbReference type="PANTHER" id="PTHR21064">
    <property type="entry name" value="AMINOGLYCOSIDE PHOSPHOTRANSFERASE DOMAIN-CONTAINING PROTEIN-RELATED"/>
    <property type="match status" value="1"/>
</dbReference>
<dbReference type="SUPFAM" id="SSF56112">
    <property type="entry name" value="Protein kinase-like (PK-like)"/>
    <property type="match status" value="1"/>
</dbReference>
<evidence type="ECO:0000313" key="3">
    <source>
        <dbReference type="EMBL" id="KGR73541.1"/>
    </source>
</evidence>
<proteinExistence type="inferred from homology"/>
<keyword evidence="4" id="KW-1185">Reference proteome</keyword>
<dbReference type="STRING" id="1384049.CD29_19770"/>
<evidence type="ECO:0000313" key="4">
    <source>
        <dbReference type="Proteomes" id="UP000030416"/>
    </source>
</evidence>
<name>A0A0A3HLT7_9BACL</name>
<reference evidence="3 4" key="1">
    <citation type="submission" date="2014-02" db="EMBL/GenBank/DDBJ databases">
        <title>Draft genome sequence of Lysinibacillus manganicus DSM 26584T.</title>
        <authorList>
            <person name="Zhang F."/>
            <person name="Wang G."/>
            <person name="Zhang L."/>
        </authorList>
    </citation>
    <scope>NUCLEOTIDE SEQUENCE [LARGE SCALE GENOMIC DNA]</scope>
    <source>
        <strain evidence="3 4">DSM 26584</strain>
    </source>
</reference>
<dbReference type="OrthoDB" id="4030632at2"/>
<protein>
    <recommendedName>
        <fullName evidence="2">Aminoglycoside phosphotransferase domain-containing protein</fullName>
    </recommendedName>
</protein>
<comment type="similarity">
    <text evidence="1">Belongs to the pseudomonas-type ThrB family.</text>
</comment>
<dbReference type="InterPro" id="IPR011009">
    <property type="entry name" value="Kinase-like_dom_sf"/>
</dbReference>
<dbReference type="AlphaFoldDB" id="A0A0A3HLT7"/>
<dbReference type="InterPro" id="IPR050249">
    <property type="entry name" value="Pseudomonas-type_ThrB"/>
</dbReference>
<dbReference type="InterPro" id="IPR002575">
    <property type="entry name" value="Aminoglycoside_PTrfase"/>
</dbReference>
<organism evidence="3 4">
    <name type="scientific">Ureibacillus manganicus DSM 26584</name>
    <dbReference type="NCBI Taxonomy" id="1384049"/>
    <lineage>
        <taxon>Bacteria</taxon>
        <taxon>Bacillati</taxon>
        <taxon>Bacillota</taxon>
        <taxon>Bacilli</taxon>
        <taxon>Bacillales</taxon>
        <taxon>Caryophanaceae</taxon>
        <taxon>Ureibacillus</taxon>
    </lineage>
</organism>
<accession>A0A0A3HLT7</accession>
<evidence type="ECO:0000259" key="2">
    <source>
        <dbReference type="Pfam" id="PF01636"/>
    </source>
</evidence>
<dbReference type="eggNOG" id="COG2334">
    <property type="taxonomic scope" value="Bacteria"/>
</dbReference>
<dbReference type="PANTHER" id="PTHR21064:SF6">
    <property type="entry name" value="AMINOGLYCOSIDE PHOSPHOTRANSFERASE DOMAIN-CONTAINING PROTEIN"/>
    <property type="match status" value="1"/>
</dbReference>
<feature type="domain" description="Aminoglycoside phosphotransferase" evidence="2">
    <location>
        <begin position="50"/>
        <end position="262"/>
    </location>
</feature>
<dbReference type="Gene3D" id="3.90.1200.10">
    <property type="match status" value="1"/>
</dbReference>
<gene>
    <name evidence="3" type="ORF">CD29_19770</name>
</gene>